<dbReference type="AlphaFoldDB" id="A0A9X2C063"/>
<gene>
    <name evidence="2" type="ORF">LPC04_16940</name>
</gene>
<dbReference type="Proteomes" id="UP001139353">
    <property type="component" value="Unassembled WGS sequence"/>
</dbReference>
<comment type="caution">
    <text evidence="2">The sequence shown here is derived from an EMBL/GenBank/DDBJ whole genome shotgun (WGS) entry which is preliminary data.</text>
</comment>
<evidence type="ECO:0000313" key="2">
    <source>
        <dbReference type="EMBL" id="MCK9687393.1"/>
    </source>
</evidence>
<proteinExistence type="predicted"/>
<feature type="compositionally biased region" description="Basic and acidic residues" evidence="1">
    <location>
        <begin position="43"/>
        <end position="52"/>
    </location>
</feature>
<accession>A0A9X2C063</accession>
<evidence type="ECO:0000256" key="1">
    <source>
        <dbReference type="SAM" id="MobiDB-lite"/>
    </source>
</evidence>
<dbReference type="RefSeq" id="WP_275683430.1">
    <property type="nucleotide sequence ID" value="NZ_JAJLJH010000004.1"/>
</dbReference>
<protein>
    <submittedName>
        <fullName evidence="2">Uncharacterized protein</fullName>
    </submittedName>
</protein>
<feature type="region of interest" description="Disordered" evidence="1">
    <location>
        <begin position="31"/>
        <end position="52"/>
    </location>
</feature>
<reference evidence="2" key="1">
    <citation type="submission" date="2021-11" db="EMBL/GenBank/DDBJ databases">
        <title>BS-T2-15 a new species belonging to the Comamonadaceae family isolated from the soil of a French oak forest.</title>
        <authorList>
            <person name="Mieszkin S."/>
            <person name="Alain K."/>
        </authorList>
    </citation>
    <scope>NUCLEOTIDE SEQUENCE</scope>
    <source>
        <strain evidence="2">BS-T2-15</strain>
    </source>
</reference>
<dbReference type="EMBL" id="JAJLJH010000004">
    <property type="protein sequence ID" value="MCK9687393.1"/>
    <property type="molecule type" value="Genomic_DNA"/>
</dbReference>
<evidence type="ECO:0000313" key="3">
    <source>
        <dbReference type="Proteomes" id="UP001139353"/>
    </source>
</evidence>
<sequence>MKRFLTRTLAILAGIVLGMLIVAGPGPWRALKKPDAAPSAPIQRERAPDQRV</sequence>
<keyword evidence="3" id="KW-1185">Reference proteome</keyword>
<name>A0A9X2C063_9BURK</name>
<organism evidence="2 3">
    <name type="scientific">Scleromatobacter humisilvae</name>
    <dbReference type="NCBI Taxonomy" id="2897159"/>
    <lineage>
        <taxon>Bacteria</taxon>
        <taxon>Pseudomonadati</taxon>
        <taxon>Pseudomonadota</taxon>
        <taxon>Betaproteobacteria</taxon>
        <taxon>Burkholderiales</taxon>
        <taxon>Sphaerotilaceae</taxon>
        <taxon>Scleromatobacter</taxon>
    </lineage>
</organism>